<organism evidence="9 10">
    <name type="scientific">Inconstantimicrobium porci</name>
    <dbReference type="NCBI Taxonomy" id="2652291"/>
    <lineage>
        <taxon>Bacteria</taxon>
        <taxon>Bacillati</taxon>
        <taxon>Bacillota</taxon>
        <taxon>Clostridia</taxon>
        <taxon>Eubacteriales</taxon>
        <taxon>Clostridiaceae</taxon>
        <taxon>Inconstantimicrobium</taxon>
    </lineage>
</organism>
<reference evidence="9 10" key="1">
    <citation type="submission" date="2019-08" db="EMBL/GenBank/DDBJ databases">
        <title>In-depth cultivation of the pig gut microbiome towards novel bacterial diversity and tailored functional studies.</title>
        <authorList>
            <person name="Wylensek D."/>
            <person name="Hitch T.C.A."/>
            <person name="Clavel T."/>
        </authorList>
    </citation>
    <scope>NUCLEOTIDE SEQUENCE [LARGE SCALE GENOMIC DNA]</scope>
    <source>
        <strain evidence="9 10">WCA-383-APC-5B</strain>
    </source>
</reference>
<evidence type="ECO:0000256" key="4">
    <source>
        <dbReference type="ARBA" id="ARBA00022490"/>
    </source>
</evidence>
<feature type="domain" description="RecX third three-helical" evidence="7">
    <location>
        <begin position="153"/>
        <end position="201"/>
    </location>
</feature>
<dbReference type="InterPro" id="IPR053924">
    <property type="entry name" value="RecX_HTH_2nd"/>
</dbReference>
<protein>
    <recommendedName>
        <fullName evidence="3 5">Regulatory protein RecX</fullName>
    </recommendedName>
</protein>
<feature type="domain" description="RecX first three-helical" evidence="8">
    <location>
        <begin position="62"/>
        <end position="101"/>
    </location>
</feature>
<comment type="similarity">
    <text evidence="2 5">Belongs to the RecX family.</text>
</comment>
<dbReference type="AlphaFoldDB" id="A0A7X2SZV7"/>
<dbReference type="PANTHER" id="PTHR33602:SF1">
    <property type="entry name" value="REGULATORY PROTEIN RECX FAMILY PROTEIN"/>
    <property type="match status" value="1"/>
</dbReference>
<dbReference type="Pfam" id="PF21981">
    <property type="entry name" value="RecX_HTH3"/>
    <property type="match status" value="1"/>
</dbReference>
<evidence type="ECO:0000259" key="6">
    <source>
        <dbReference type="Pfam" id="PF02631"/>
    </source>
</evidence>
<evidence type="ECO:0000256" key="2">
    <source>
        <dbReference type="ARBA" id="ARBA00009695"/>
    </source>
</evidence>
<dbReference type="EMBL" id="VULX01000001">
    <property type="protein sequence ID" value="MSR89956.1"/>
    <property type="molecule type" value="Genomic_DNA"/>
</dbReference>
<gene>
    <name evidence="5 9" type="primary">recX</name>
    <name evidence="9" type="ORF">FYJ33_00655</name>
</gene>
<dbReference type="GO" id="GO:0006282">
    <property type="term" value="P:regulation of DNA repair"/>
    <property type="evidence" value="ECO:0007669"/>
    <property type="project" value="UniProtKB-UniRule"/>
</dbReference>
<comment type="subcellular location">
    <subcellularLocation>
        <location evidence="1 5">Cytoplasm</location>
    </subcellularLocation>
</comment>
<feature type="domain" description="RecX second three-helical" evidence="6">
    <location>
        <begin position="108"/>
        <end position="147"/>
    </location>
</feature>
<sequence length="212" mass="25067">MSKITKIEIQKRNKNRVNVYIDEEFSFACDMELVYKFGLNKDSVINMDELREVLKEEEYISCKNSALRVLEKTYKTEKEIVKKLKDKEYSEEAISRTLEFLTKYDFINDNRYASMFARDKVKTQGKNNIKYKLIQKGVSEDIIMDVLGSLSDDDEYDTALNLCTKKYNILLKSNSDKNVVKQKLFRFMLSKGYDYNLCNKIVKKVLNIDIWE</sequence>
<evidence type="ECO:0000259" key="7">
    <source>
        <dbReference type="Pfam" id="PF21981"/>
    </source>
</evidence>
<dbReference type="Proteomes" id="UP000460287">
    <property type="component" value="Unassembled WGS sequence"/>
</dbReference>
<dbReference type="RefSeq" id="WP_154529840.1">
    <property type="nucleotide sequence ID" value="NZ_JAQXTV010000132.1"/>
</dbReference>
<dbReference type="Pfam" id="PF02631">
    <property type="entry name" value="RecX_HTH2"/>
    <property type="match status" value="1"/>
</dbReference>
<accession>A0A7X2SZV7</accession>
<dbReference type="InterPro" id="IPR053926">
    <property type="entry name" value="RecX_HTH_1st"/>
</dbReference>
<dbReference type="InterPro" id="IPR053925">
    <property type="entry name" value="RecX_HTH_3rd"/>
</dbReference>
<dbReference type="Pfam" id="PF21982">
    <property type="entry name" value="RecX_HTH1"/>
    <property type="match status" value="1"/>
</dbReference>
<keyword evidence="10" id="KW-1185">Reference proteome</keyword>
<evidence type="ECO:0000313" key="10">
    <source>
        <dbReference type="Proteomes" id="UP000460287"/>
    </source>
</evidence>
<evidence type="ECO:0000313" key="9">
    <source>
        <dbReference type="EMBL" id="MSR89956.1"/>
    </source>
</evidence>
<evidence type="ECO:0000256" key="1">
    <source>
        <dbReference type="ARBA" id="ARBA00004496"/>
    </source>
</evidence>
<dbReference type="GO" id="GO:0005737">
    <property type="term" value="C:cytoplasm"/>
    <property type="evidence" value="ECO:0007669"/>
    <property type="project" value="UniProtKB-SubCell"/>
</dbReference>
<dbReference type="InterPro" id="IPR036388">
    <property type="entry name" value="WH-like_DNA-bd_sf"/>
</dbReference>
<dbReference type="NCBIfam" id="NF001058">
    <property type="entry name" value="PRK00117.4-1"/>
    <property type="match status" value="1"/>
</dbReference>
<dbReference type="InterPro" id="IPR003783">
    <property type="entry name" value="Regulatory_RecX"/>
</dbReference>
<comment type="caution">
    <text evidence="9">The sequence shown here is derived from an EMBL/GenBank/DDBJ whole genome shotgun (WGS) entry which is preliminary data.</text>
</comment>
<evidence type="ECO:0000256" key="5">
    <source>
        <dbReference type="HAMAP-Rule" id="MF_01114"/>
    </source>
</evidence>
<comment type="function">
    <text evidence="5">Modulates RecA activity.</text>
</comment>
<keyword evidence="4 5" id="KW-0963">Cytoplasm</keyword>
<dbReference type="PANTHER" id="PTHR33602">
    <property type="entry name" value="REGULATORY PROTEIN RECX FAMILY PROTEIN"/>
    <property type="match status" value="1"/>
</dbReference>
<evidence type="ECO:0000256" key="3">
    <source>
        <dbReference type="ARBA" id="ARBA00018111"/>
    </source>
</evidence>
<proteinExistence type="inferred from homology"/>
<evidence type="ECO:0000259" key="8">
    <source>
        <dbReference type="Pfam" id="PF21982"/>
    </source>
</evidence>
<name>A0A7X2SZV7_9CLOT</name>
<dbReference type="Gene3D" id="1.10.10.10">
    <property type="entry name" value="Winged helix-like DNA-binding domain superfamily/Winged helix DNA-binding domain"/>
    <property type="match status" value="3"/>
</dbReference>
<dbReference type="HAMAP" id="MF_01114">
    <property type="entry name" value="RecX"/>
    <property type="match status" value="1"/>
</dbReference>